<evidence type="ECO:0000313" key="2">
    <source>
        <dbReference type="EMBL" id="KAK0701224.1"/>
    </source>
</evidence>
<feature type="compositionally biased region" description="Low complexity" evidence="1">
    <location>
        <begin position="24"/>
        <end position="43"/>
    </location>
</feature>
<feature type="region of interest" description="Disordered" evidence="1">
    <location>
        <begin position="1"/>
        <end position="96"/>
    </location>
</feature>
<sequence length="205" mass="22327">MSQHDSPESPTRPPPKASSPPSPSSRTSAPAATTATSSHTGAPRPAPTTPVVPRSRQHPPTRLRLSSEYVLKRDGTNAVTDNAGRHGPCQPGRAIRAPMRGSPAYFVLLHYTVNAKIICQLAQNTRAIAEGPIWQELEPGEAQQSPTPASQAALEPWLRLVSRPSKPDLWPPSFDLWLQSTDPWPPRALRVACRLNRPYVCACED</sequence>
<dbReference type="Proteomes" id="UP001172102">
    <property type="component" value="Unassembled WGS sequence"/>
</dbReference>
<proteinExistence type="predicted"/>
<dbReference type="EMBL" id="JAUKUA010000010">
    <property type="protein sequence ID" value="KAK0701224.1"/>
    <property type="molecule type" value="Genomic_DNA"/>
</dbReference>
<evidence type="ECO:0000313" key="3">
    <source>
        <dbReference type="Proteomes" id="UP001172102"/>
    </source>
</evidence>
<feature type="compositionally biased region" description="Pro residues" evidence="1">
    <location>
        <begin position="10"/>
        <end position="23"/>
    </location>
</feature>
<evidence type="ECO:0000256" key="1">
    <source>
        <dbReference type="SAM" id="MobiDB-lite"/>
    </source>
</evidence>
<name>A0AA40DF75_9PEZI</name>
<comment type="caution">
    <text evidence="2">The sequence shown here is derived from an EMBL/GenBank/DDBJ whole genome shotgun (WGS) entry which is preliminary data.</text>
</comment>
<dbReference type="AlphaFoldDB" id="A0AA40DF75"/>
<organism evidence="2 3">
    <name type="scientific">Lasiosphaeris hirsuta</name>
    <dbReference type="NCBI Taxonomy" id="260670"/>
    <lineage>
        <taxon>Eukaryota</taxon>
        <taxon>Fungi</taxon>
        <taxon>Dikarya</taxon>
        <taxon>Ascomycota</taxon>
        <taxon>Pezizomycotina</taxon>
        <taxon>Sordariomycetes</taxon>
        <taxon>Sordariomycetidae</taxon>
        <taxon>Sordariales</taxon>
        <taxon>Lasiosphaeriaceae</taxon>
        <taxon>Lasiosphaeris</taxon>
    </lineage>
</organism>
<gene>
    <name evidence="2" type="ORF">B0H67DRAFT_558702</name>
</gene>
<accession>A0AA40DF75</accession>
<protein>
    <submittedName>
        <fullName evidence="2">Uncharacterized protein</fullName>
    </submittedName>
</protein>
<reference evidence="2" key="1">
    <citation type="submission" date="2023-06" db="EMBL/GenBank/DDBJ databases">
        <title>Genome-scale phylogeny and comparative genomics of the fungal order Sordariales.</title>
        <authorList>
            <consortium name="Lawrence Berkeley National Laboratory"/>
            <person name="Hensen N."/>
            <person name="Bonometti L."/>
            <person name="Westerberg I."/>
            <person name="Brannstrom I.O."/>
            <person name="Guillou S."/>
            <person name="Cros-Aarteil S."/>
            <person name="Calhoun S."/>
            <person name="Haridas S."/>
            <person name="Kuo A."/>
            <person name="Mondo S."/>
            <person name="Pangilinan J."/>
            <person name="Riley R."/>
            <person name="Labutti K."/>
            <person name="Andreopoulos B."/>
            <person name="Lipzen A."/>
            <person name="Chen C."/>
            <person name="Yanf M."/>
            <person name="Daum C."/>
            <person name="Ng V."/>
            <person name="Clum A."/>
            <person name="Steindorff A."/>
            <person name="Ohm R."/>
            <person name="Martin F."/>
            <person name="Silar P."/>
            <person name="Natvig D."/>
            <person name="Lalanne C."/>
            <person name="Gautier V."/>
            <person name="Ament-Velasquez S.L."/>
            <person name="Kruys A."/>
            <person name="Hutchinson M.I."/>
            <person name="Powell A.J."/>
            <person name="Barry K."/>
            <person name="Miller A.N."/>
            <person name="Grigoriev I.V."/>
            <person name="Debuchy R."/>
            <person name="Gladieux P."/>
            <person name="Thoren M.H."/>
            <person name="Johannesson H."/>
        </authorList>
    </citation>
    <scope>NUCLEOTIDE SEQUENCE</scope>
    <source>
        <strain evidence="2">SMH4607-1</strain>
    </source>
</reference>
<keyword evidence="3" id="KW-1185">Reference proteome</keyword>